<evidence type="ECO:0000313" key="5">
    <source>
        <dbReference type="Proteomes" id="UP001159428"/>
    </source>
</evidence>
<dbReference type="GO" id="GO:0046872">
    <property type="term" value="F:metal ion binding"/>
    <property type="evidence" value="ECO:0007669"/>
    <property type="project" value="UniProtKB-KW"/>
</dbReference>
<evidence type="ECO:0000256" key="1">
    <source>
        <dbReference type="ARBA" id="ARBA00001968"/>
    </source>
</evidence>
<keyword evidence="2" id="KW-0479">Metal-binding</keyword>
<reference evidence="4 5" key="1">
    <citation type="submission" date="2022-05" db="EMBL/GenBank/DDBJ databases">
        <authorList>
            <consortium name="Genoscope - CEA"/>
            <person name="William W."/>
        </authorList>
    </citation>
    <scope>NUCLEOTIDE SEQUENCE [LARGE SCALE GENOMIC DNA]</scope>
</reference>
<feature type="domain" description="DDE Tnp4" evidence="3">
    <location>
        <begin position="50"/>
        <end position="116"/>
    </location>
</feature>
<organism evidence="4 5">
    <name type="scientific">Pocillopora meandrina</name>
    <dbReference type="NCBI Taxonomy" id="46732"/>
    <lineage>
        <taxon>Eukaryota</taxon>
        <taxon>Metazoa</taxon>
        <taxon>Cnidaria</taxon>
        <taxon>Anthozoa</taxon>
        <taxon>Hexacorallia</taxon>
        <taxon>Scleractinia</taxon>
        <taxon>Astrocoeniina</taxon>
        <taxon>Pocilloporidae</taxon>
        <taxon>Pocillopora</taxon>
    </lineage>
</organism>
<sequence length="127" mass="14602">MKTQYPLNGRRPLFPDDSLDYHYTRAKMVGLGISTVREIVTQFPFCWAAIDGCHIPIKCPPGGAASCKEYHNFKNCYSVVLMAMVDLRYRFIWGSCGFPANSHDAIIFRLRSLGKVKRTEFSPRYWT</sequence>
<gene>
    <name evidence="4" type="ORF">PMEA_00021472</name>
</gene>
<evidence type="ECO:0000259" key="3">
    <source>
        <dbReference type="Pfam" id="PF13359"/>
    </source>
</evidence>
<evidence type="ECO:0000313" key="4">
    <source>
        <dbReference type="EMBL" id="CAH3038001.1"/>
    </source>
</evidence>
<dbReference type="EMBL" id="CALNXJ010000004">
    <property type="protein sequence ID" value="CAH3038001.1"/>
    <property type="molecule type" value="Genomic_DNA"/>
</dbReference>
<dbReference type="Proteomes" id="UP001159428">
    <property type="component" value="Unassembled WGS sequence"/>
</dbReference>
<evidence type="ECO:0000256" key="2">
    <source>
        <dbReference type="ARBA" id="ARBA00022723"/>
    </source>
</evidence>
<dbReference type="AlphaFoldDB" id="A0AAU9VVJ5"/>
<proteinExistence type="predicted"/>
<protein>
    <recommendedName>
        <fullName evidence="3">DDE Tnp4 domain-containing protein</fullName>
    </recommendedName>
</protein>
<name>A0AAU9VVJ5_9CNID</name>
<dbReference type="Pfam" id="PF13359">
    <property type="entry name" value="DDE_Tnp_4"/>
    <property type="match status" value="1"/>
</dbReference>
<comment type="caution">
    <text evidence="4">The sequence shown here is derived from an EMBL/GenBank/DDBJ whole genome shotgun (WGS) entry which is preliminary data.</text>
</comment>
<dbReference type="InterPro" id="IPR027806">
    <property type="entry name" value="HARBI1_dom"/>
</dbReference>
<keyword evidence="5" id="KW-1185">Reference proteome</keyword>
<accession>A0AAU9VVJ5</accession>
<comment type="cofactor">
    <cofactor evidence="1">
        <name>a divalent metal cation</name>
        <dbReference type="ChEBI" id="CHEBI:60240"/>
    </cofactor>
</comment>